<reference evidence="2 3" key="1">
    <citation type="journal article" date="2024" name="Insects">
        <title>An Improved Chromosome-Level Genome Assembly of the Firefly Pyrocoelia pectoralis.</title>
        <authorList>
            <person name="Fu X."/>
            <person name="Meyer-Rochow V.B."/>
            <person name="Ballantyne L."/>
            <person name="Zhu X."/>
        </authorList>
    </citation>
    <scope>NUCLEOTIDE SEQUENCE [LARGE SCALE GENOMIC DNA]</scope>
    <source>
        <strain evidence="2">XCY_ONT2</strain>
    </source>
</reference>
<accession>A0AAN7VLU8</accession>
<dbReference type="EMBL" id="JAVRBK010000002">
    <property type="protein sequence ID" value="KAK5647368.1"/>
    <property type="molecule type" value="Genomic_DNA"/>
</dbReference>
<feature type="region of interest" description="Disordered" evidence="1">
    <location>
        <begin position="118"/>
        <end position="192"/>
    </location>
</feature>
<dbReference type="Proteomes" id="UP001329430">
    <property type="component" value="Chromosome 2"/>
</dbReference>
<name>A0AAN7VLU8_9COLE</name>
<feature type="compositionally biased region" description="Acidic residues" evidence="1">
    <location>
        <begin position="177"/>
        <end position="190"/>
    </location>
</feature>
<evidence type="ECO:0000256" key="1">
    <source>
        <dbReference type="SAM" id="MobiDB-lite"/>
    </source>
</evidence>
<organism evidence="2 3">
    <name type="scientific">Pyrocoelia pectoralis</name>
    <dbReference type="NCBI Taxonomy" id="417401"/>
    <lineage>
        <taxon>Eukaryota</taxon>
        <taxon>Metazoa</taxon>
        <taxon>Ecdysozoa</taxon>
        <taxon>Arthropoda</taxon>
        <taxon>Hexapoda</taxon>
        <taxon>Insecta</taxon>
        <taxon>Pterygota</taxon>
        <taxon>Neoptera</taxon>
        <taxon>Endopterygota</taxon>
        <taxon>Coleoptera</taxon>
        <taxon>Polyphaga</taxon>
        <taxon>Elateriformia</taxon>
        <taxon>Elateroidea</taxon>
        <taxon>Lampyridae</taxon>
        <taxon>Lampyrinae</taxon>
        <taxon>Pyrocoelia</taxon>
    </lineage>
</organism>
<keyword evidence="3" id="KW-1185">Reference proteome</keyword>
<dbReference type="InterPro" id="IPR018800">
    <property type="entry name" value="PRCC"/>
</dbReference>
<feature type="region of interest" description="Disordered" evidence="1">
    <location>
        <begin position="36"/>
        <end position="55"/>
    </location>
</feature>
<gene>
    <name evidence="2" type="ORF">RI129_002260</name>
</gene>
<evidence type="ECO:0000313" key="2">
    <source>
        <dbReference type="EMBL" id="KAK5647368.1"/>
    </source>
</evidence>
<protein>
    <recommendedName>
        <fullName evidence="4">Proline-rich protein PRCC</fullName>
    </recommendedName>
</protein>
<feature type="region of interest" description="Disordered" evidence="1">
    <location>
        <begin position="1"/>
        <end position="29"/>
    </location>
</feature>
<sequence>MALVSYDSNSDSEYEEEGESESPRNGTVTLTKPVLHSDTQTNHNNPTTLFSNLPPPIEVKNTVIEEEEDEFLYKKEAATEKPQKRIKIDIPALNYSSDEEDKPIERKTKQKVSGLFTLLPPPKGTPLSSTSFVPNVLQKKKTNKKPSTALTPQKRKAAQLEKDKPPDTVIMKSGSDSTDDEEIEIPETYDDATWQEVCGRKKKQPPKQSQEPEPLTVIETVGVEAAPDVDQPYKGLDNKAFKELVGNTKRIPRNIKLIDIHEDEIRPDKEVWLRSLTDPDLEAEPVIENTVDGTRKVKNHITALAEKALANDKELQKRWSENRYNRKQTQAKYGF</sequence>
<evidence type="ECO:0008006" key="4">
    <source>
        <dbReference type="Google" id="ProtNLM"/>
    </source>
</evidence>
<comment type="caution">
    <text evidence="2">The sequence shown here is derived from an EMBL/GenBank/DDBJ whole genome shotgun (WGS) entry which is preliminary data.</text>
</comment>
<dbReference type="PANTHER" id="PTHR13621:SF2">
    <property type="entry name" value="PROLINE-RICH PROTEIN PRCC"/>
    <property type="match status" value="1"/>
</dbReference>
<dbReference type="GO" id="GO:0005634">
    <property type="term" value="C:nucleus"/>
    <property type="evidence" value="ECO:0007669"/>
    <property type="project" value="TreeGrafter"/>
</dbReference>
<dbReference type="AlphaFoldDB" id="A0AAN7VLU8"/>
<feature type="compositionally biased region" description="Acidic residues" evidence="1">
    <location>
        <begin position="10"/>
        <end position="20"/>
    </location>
</feature>
<proteinExistence type="predicted"/>
<evidence type="ECO:0000313" key="3">
    <source>
        <dbReference type="Proteomes" id="UP001329430"/>
    </source>
</evidence>
<dbReference type="PANTHER" id="PTHR13621">
    <property type="entry name" value="PROLINE-RICH PROTEIN PRCC"/>
    <property type="match status" value="1"/>
</dbReference>
<dbReference type="Pfam" id="PF10253">
    <property type="entry name" value="PRCC"/>
    <property type="match status" value="1"/>
</dbReference>
<feature type="compositionally biased region" description="Polar residues" evidence="1">
    <location>
        <begin position="37"/>
        <end position="51"/>
    </location>
</feature>